<keyword evidence="10" id="KW-0963">Cytoplasm</keyword>
<sequence>MSQENMPQSPQLYDASSITVLEGLSAVRKRPAMYIGSTDIRGLHHLVYEVVDNSIDESMAGYCDRVSITIHLDNSVTVSDNGRGIPVDMHPKEGKPAVEVVMTVLHAGGKFDNDAYKVSGGLHGVGVSVVNALSEYLEVTVRRGGKRHHMRFERGAPVTKLTVIGDAESTGTTIRFMPDEQIFETNQFNHETLAKRFEELAYLNRKLELDFRDERTNERATYRFDGGLHEFVADLNAGEQTIHDIIGGLGEVDGLVVDFALQYNANYKEEVLTFANNIRTREGGTHLQGFKTALTRAINTYIEKADIPKKFKQKLTGDDVREGLTAVISVKLPQPQFEGQTKTKLGNSEVAGQVAKMVFEAMNTHFEENPKDAKAIVEKAVDAARAREAARKAKELVRRKGALSDHSLPGKLADCQSKKPEESELFIVEGDSAGGSAKQGRDPRFQAILPLRGKILNVERTRTDKMLGNKEIRNLITAIGPTPYMGDAENEEKEAENMARLRYHKIVIMTDADVDGAHIRTLLLTFFYRRYEKLITSGYIYIAQPPLYRVFKGDFERFIKDEEELSSFLLGRIGEDVVVGSGEVSFAGQTLTALIERIRFLEARFHEAASYGLPEELLLALLKHPRLAASDFAGIDLPEGLADHLAGAGYTVTTEAEEMDEERRLYAVFISPNLARHRIAVEFFSSRIYRRAHETYGELVAQCPTLPLTITRKEEIREVGGFFELCKTLMDDALKGVNIQRYKGLGEMNPEQLWETTMNPEKRSFLQVDIEDIDDCDTIFSQLMGEKVEHRKNFIDRNALSIKELDI</sequence>
<protein>
    <recommendedName>
        <fullName evidence="10">DNA gyrase subunit B</fullName>
        <ecNumber evidence="10">5.6.2.2</ecNumber>
    </recommendedName>
</protein>
<dbReference type="InterPro" id="IPR018522">
    <property type="entry name" value="TopoIIA_CS"/>
</dbReference>
<keyword evidence="7 10" id="KW-0799">Topoisomerase</keyword>
<comment type="cofactor">
    <cofactor evidence="10">
        <name>Mg(2+)</name>
        <dbReference type="ChEBI" id="CHEBI:18420"/>
    </cofactor>
    <cofactor evidence="10">
        <name>Mn(2+)</name>
        <dbReference type="ChEBI" id="CHEBI:29035"/>
    </cofactor>
    <cofactor evidence="10">
        <name>Ca(2+)</name>
        <dbReference type="ChEBI" id="CHEBI:29108"/>
    </cofactor>
    <text evidence="10">Binds two Mg(2+) per subunit. The magnesium ions form salt bridges with both the protein and the DNA. Can also accept other divalent metal cations, such as Mn(2+) or Ca(2+).</text>
</comment>
<dbReference type="FunFam" id="3.40.50.670:FF:000001">
    <property type="entry name" value="DNA topoisomerase 2"/>
    <property type="match status" value="1"/>
</dbReference>
<evidence type="ECO:0000256" key="3">
    <source>
        <dbReference type="ARBA" id="ARBA00022723"/>
    </source>
</evidence>
<dbReference type="PROSITE" id="PS00177">
    <property type="entry name" value="TOPOISOMERASE_II"/>
    <property type="match status" value="1"/>
</dbReference>
<dbReference type="InterPro" id="IPR011557">
    <property type="entry name" value="GyrB"/>
</dbReference>
<dbReference type="InterPro" id="IPR003594">
    <property type="entry name" value="HATPase_dom"/>
</dbReference>
<gene>
    <name evidence="10 12" type="primary">gyrB</name>
    <name evidence="12" type="ORF">GTA51_06225</name>
</gene>
<dbReference type="InterPro" id="IPR036890">
    <property type="entry name" value="HATPase_C_sf"/>
</dbReference>
<dbReference type="EMBL" id="WVUD01000007">
    <property type="protein sequence ID" value="MYL82732.1"/>
    <property type="molecule type" value="Genomic_DNA"/>
</dbReference>
<feature type="binding site" evidence="10">
    <location>
        <position position="511"/>
    </location>
    <ligand>
        <name>Mg(2+)</name>
        <dbReference type="ChEBI" id="CHEBI:18420"/>
        <label>2</label>
    </ligand>
</feature>
<dbReference type="Pfam" id="PF02518">
    <property type="entry name" value="HATPase_c"/>
    <property type="match status" value="1"/>
</dbReference>
<dbReference type="Pfam" id="PF00204">
    <property type="entry name" value="DNA_gyraseB"/>
    <property type="match status" value="1"/>
</dbReference>
<evidence type="ECO:0000256" key="1">
    <source>
        <dbReference type="ARBA" id="ARBA00000185"/>
    </source>
</evidence>
<dbReference type="HAMAP" id="MF_01898">
    <property type="entry name" value="GyrB"/>
    <property type="match status" value="1"/>
</dbReference>
<keyword evidence="9 10" id="KW-0413">Isomerase</keyword>
<feature type="binding site" evidence="10">
    <location>
        <position position="513"/>
    </location>
    <ligand>
        <name>Mg(2+)</name>
        <dbReference type="ChEBI" id="CHEBI:18420"/>
        <label>2</label>
    </ligand>
</feature>
<dbReference type="EC" id="5.6.2.2" evidence="10"/>
<feature type="domain" description="Toprim" evidence="11">
    <location>
        <begin position="423"/>
        <end position="546"/>
    </location>
</feature>
<dbReference type="SMART" id="SM00433">
    <property type="entry name" value="TOP2c"/>
    <property type="match status" value="1"/>
</dbReference>
<dbReference type="Gene3D" id="3.30.565.10">
    <property type="entry name" value="Histidine kinase-like ATPase, C-terminal domain"/>
    <property type="match status" value="1"/>
</dbReference>
<dbReference type="InterPro" id="IPR013759">
    <property type="entry name" value="Topo_IIA_B_C"/>
</dbReference>
<comment type="function">
    <text evidence="10">A type II topoisomerase that negatively supercoils closed circular double-stranded (ds) DNA in an ATP-dependent manner to modulate DNA topology and maintain chromosomes in an underwound state. Negative supercoiling favors strand separation, and DNA replication, transcription, recombination and repair, all of which involve strand separation. Also able to catalyze the interconversion of other topological isomers of dsDNA rings, including catenanes and knotted rings. Type II topoisomerases break and join 2 DNA strands simultaneously in an ATP-dependent manner.</text>
</comment>
<feature type="binding site" evidence="10">
    <location>
        <position position="429"/>
    </location>
    <ligand>
        <name>Mg(2+)</name>
        <dbReference type="ChEBI" id="CHEBI:18420"/>
        <label>1</label>
        <note>catalytic</note>
    </ligand>
</feature>
<dbReference type="InterPro" id="IPR014721">
    <property type="entry name" value="Ribsml_uS5_D2-typ_fold_subgr"/>
</dbReference>
<reference evidence="12 13" key="1">
    <citation type="submission" date="2020-01" db="EMBL/GenBank/DDBJ databases">
        <title>Genome sequence of Desulfovibrio aerotolerans DSM 16695(T).</title>
        <authorList>
            <person name="Karnachuk O."/>
            <person name="Avakyan M."/>
            <person name="Mardanov A."/>
            <person name="Kadnikov V."/>
            <person name="Ravin N."/>
        </authorList>
    </citation>
    <scope>NUCLEOTIDE SEQUENCE [LARGE SCALE GENOMIC DNA]</scope>
    <source>
        <strain evidence="12 13">DSM 16695</strain>
    </source>
</reference>
<dbReference type="NCBIfam" id="TIGR01059">
    <property type="entry name" value="gyrB"/>
    <property type="match status" value="1"/>
</dbReference>
<dbReference type="InterPro" id="IPR013506">
    <property type="entry name" value="Topo_IIA_bsu_dom2"/>
</dbReference>
<dbReference type="SUPFAM" id="SSF55874">
    <property type="entry name" value="ATPase domain of HSP90 chaperone/DNA topoisomerase II/histidine kinase"/>
    <property type="match status" value="1"/>
</dbReference>
<comment type="catalytic activity">
    <reaction evidence="1 10">
        <text>ATP-dependent breakage, passage and rejoining of double-stranded DNA.</text>
        <dbReference type="EC" id="5.6.2.2"/>
    </reaction>
</comment>
<dbReference type="Pfam" id="PF00986">
    <property type="entry name" value="DNA_gyraseB_C"/>
    <property type="match status" value="1"/>
</dbReference>
<keyword evidence="8" id="KW-0238">DNA-binding</keyword>
<dbReference type="FunFam" id="3.30.565.10:FF:000002">
    <property type="entry name" value="DNA gyrase subunit B"/>
    <property type="match status" value="1"/>
</dbReference>
<evidence type="ECO:0000256" key="8">
    <source>
        <dbReference type="ARBA" id="ARBA00023125"/>
    </source>
</evidence>
<evidence type="ECO:0000256" key="4">
    <source>
        <dbReference type="ARBA" id="ARBA00022741"/>
    </source>
</evidence>
<accession>A0A7C9MNI4</accession>
<comment type="similarity">
    <text evidence="2 10">Belongs to the type II topoisomerase GyrB family.</text>
</comment>
<dbReference type="GO" id="GO:0046872">
    <property type="term" value="F:metal ion binding"/>
    <property type="evidence" value="ECO:0007669"/>
    <property type="project" value="UniProtKB-KW"/>
</dbReference>
<keyword evidence="3 10" id="KW-0479">Metal-binding</keyword>
<dbReference type="Gene3D" id="3.40.50.670">
    <property type="match status" value="2"/>
</dbReference>
<evidence type="ECO:0000256" key="6">
    <source>
        <dbReference type="ARBA" id="ARBA00022842"/>
    </source>
</evidence>
<dbReference type="FunFam" id="3.30.230.10:FF:000005">
    <property type="entry name" value="DNA gyrase subunit B"/>
    <property type="match status" value="1"/>
</dbReference>
<dbReference type="PROSITE" id="PS50880">
    <property type="entry name" value="TOPRIM"/>
    <property type="match status" value="1"/>
</dbReference>
<dbReference type="OrthoDB" id="9802808at2"/>
<dbReference type="InterPro" id="IPR020568">
    <property type="entry name" value="Ribosomal_Su5_D2-typ_SF"/>
</dbReference>
<dbReference type="GO" id="GO:0006265">
    <property type="term" value="P:DNA topological change"/>
    <property type="evidence" value="ECO:0007669"/>
    <property type="project" value="UniProtKB-UniRule"/>
</dbReference>
<dbReference type="Gene3D" id="3.30.230.10">
    <property type="match status" value="1"/>
</dbReference>
<dbReference type="InterPro" id="IPR001241">
    <property type="entry name" value="Topo_IIA"/>
</dbReference>
<evidence type="ECO:0000313" key="12">
    <source>
        <dbReference type="EMBL" id="MYL82732.1"/>
    </source>
</evidence>
<name>A0A7C9MNI4_9BACT</name>
<dbReference type="GO" id="GO:0003677">
    <property type="term" value="F:DNA binding"/>
    <property type="evidence" value="ECO:0007669"/>
    <property type="project" value="UniProtKB-KW"/>
</dbReference>
<keyword evidence="4 10" id="KW-0547">Nucleotide-binding</keyword>
<evidence type="ECO:0000256" key="10">
    <source>
        <dbReference type="HAMAP-Rule" id="MF_01898"/>
    </source>
</evidence>
<dbReference type="AlphaFoldDB" id="A0A7C9MNI4"/>
<feature type="binding site" evidence="10">
    <location>
        <position position="511"/>
    </location>
    <ligand>
        <name>Mg(2+)</name>
        <dbReference type="ChEBI" id="CHEBI:18420"/>
        <label>1</label>
        <note>catalytic</note>
    </ligand>
</feature>
<comment type="miscellaneous">
    <text evidence="10">Few gyrases are as efficient as E.coli at forming negative supercoils. Not all organisms have 2 type II topoisomerases; in organisms with a single type II topoisomerase this enzyme also has to decatenate newly replicated chromosomes.</text>
</comment>
<keyword evidence="6 10" id="KW-0460">Magnesium</keyword>
<dbReference type="SMART" id="SM00387">
    <property type="entry name" value="HATPase_c"/>
    <property type="match status" value="1"/>
</dbReference>
<dbReference type="RefSeq" id="WP_160959578.1">
    <property type="nucleotide sequence ID" value="NZ_WVUD01000007.1"/>
</dbReference>
<evidence type="ECO:0000256" key="5">
    <source>
        <dbReference type="ARBA" id="ARBA00022840"/>
    </source>
</evidence>
<dbReference type="PANTHER" id="PTHR45866:SF1">
    <property type="entry name" value="DNA GYRASE SUBUNIT B, MITOCHONDRIAL"/>
    <property type="match status" value="1"/>
</dbReference>
<feature type="site" description="Interaction with DNA" evidence="10">
    <location>
        <position position="454"/>
    </location>
</feature>
<dbReference type="GO" id="GO:0003918">
    <property type="term" value="F:DNA topoisomerase type II (double strand cut, ATP-hydrolyzing) activity"/>
    <property type="evidence" value="ECO:0007669"/>
    <property type="project" value="UniProtKB-UniRule"/>
</dbReference>
<dbReference type="GO" id="GO:0005694">
    <property type="term" value="C:chromosome"/>
    <property type="evidence" value="ECO:0007669"/>
    <property type="project" value="InterPro"/>
</dbReference>
<comment type="subcellular location">
    <subcellularLocation>
        <location evidence="10">Cytoplasm</location>
    </subcellularLocation>
</comment>
<dbReference type="CDD" id="cd00822">
    <property type="entry name" value="TopoII_Trans_DNA_gyrase"/>
    <property type="match status" value="1"/>
</dbReference>
<evidence type="ECO:0000256" key="2">
    <source>
        <dbReference type="ARBA" id="ARBA00010708"/>
    </source>
</evidence>
<feature type="site" description="Interaction with DNA" evidence="10">
    <location>
        <position position="457"/>
    </location>
</feature>
<dbReference type="SUPFAM" id="SSF56719">
    <property type="entry name" value="Type II DNA topoisomerase"/>
    <property type="match status" value="1"/>
</dbReference>
<keyword evidence="5 10" id="KW-0067">ATP-binding</keyword>
<comment type="subunit">
    <text evidence="10">Heterotetramer, composed of two GyrA and two GyrB chains. In the heterotetramer, GyrA contains the active site tyrosine that forms a transient covalent intermediate with DNA, while GyrB binds cofactors and catalyzes ATP hydrolysis.</text>
</comment>
<dbReference type="InterPro" id="IPR006171">
    <property type="entry name" value="TOPRIM_dom"/>
</dbReference>
<proteinExistence type="inferred from homology"/>
<dbReference type="GO" id="GO:0005737">
    <property type="term" value="C:cytoplasm"/>
    <property type="evidence" value="ECO:0007669"/>
    <property type="project" value="UniProtKB-SubCell"/>
</dbReference>
<evidence type="ECO:0000313" key="13">
    <source>
        <dbReference type="Proteomes" id="UP000482487"/>
    </source>
</evidence>
<comment type="caution">
    <text evidence="12">The sequence shown here is derived from an EMBL/GenBank/DDBJ whole genome shotgun (WGS) entry which is preliminary data.</text>
</comment>
<dbReference type="GO" id="GO:0006261">
    <property type="term" value="P:DNA-templated DNA replication"/>
    <property type="evidence" value="ECO:0007669"/>
    <property type="project" value="UniProtKB-UniRule"/>
</dbReference>
<dbReference type="InterPro" id="IPR002288">
    <property type="entry name" value="DNA_gyrase_B_C"/>
</dbReference>
<dbReference type="SUPFAM" id="SSF54211">
    <property type="entry name" value="Ribosomal protein S5 domain 2-like"/>
    <property type="match status" value="1"/>
</dbReference>
<dbReference type="Pfam" id="PF01751">
    <property type="entry name" value="Toprim"/>
    <property type="match status" value="1"/>
</dbReference>
<dbReference type="CDD" id="cd16928">
    <property type="entry name" value="HATPase_GyrB-like"/>
    <property type="match status" value="1"/>
</dbReference>
<dbReference type="NCBIfam" id="NF011501">
    <property type="entry name" value="PRK14939.1"/>
    <property type="match status" value="1"/>
</dbReference>
<dbReference type="PRINTS" id="PR00418">
    <property type="entry name" value="TPI2FAMILY"/>
</dbReference>
<evidence type="ECO:0000259" key="11">
    <source>
        <dbReference type="PROSITE" id="PS50880"/>
    </source>
</evidence>
<dbReference type="InterPro" id="IPR000565">
    <property type="entry name" value="Topo_IIA_B"/>
</dbReference>
<evidence type="ECO:0000256" key="9">
    <source>
        <dbReference type="ARBA" id="ARBA00023235"/>
    </source>
</evidence>
<evidence type="ECO:0000256" key="7">
    <source>
        <dbReference type="ARBA" id="ARBA00023029"/>
    </source>
</evidence>
<dbReference type="InterPro" id="IPR013760">
    <property type="entry name" value="Topo_IIA-like_dom_sf"/>
</dbReference>
<dbReference type="PANTHER" id="PTHR45866">
    <property type="entry name" value="DNA GYRASE/TOPOISOMERASE SUBUNIT B"/>
    <property type="match status" value="1"/>
</dbReference>
<dbReference type="PRINTS" id="PR01159">
    <property type="entry name" value="DNAGYRASEB"/>
</dbReference>
<organism evidence="12 13">
    <name type="scientific">Solidesulfovibrio aerotolerans</name>
    <dbReference type="NCBI Taxonomy" id="295255"/>
    <lineage>
        <taxon>Bacteria</taxon>
        <taxon>Pseudomonadati</taxon>
        <taxon>Thermodesulfobacteriota</taxon>
        <taxon>Desulfovibrionia</taxon>
        <taxon>Desulfovibrionales</taxon>
        <taxon>Desulfovibrionaceae</taxon>
        <taxon>Solidesulfovibrio</taxon>
    </lineage>
</organism>
<dbReference type="GO" id="GO:0005524">
    <property type="term" value="F:ATP binding"/>
    <property type="evidence" value="ECO:0007669"/>
    <property type="project" value="UniProtKB-UniRule"/>
</dbReference>
<dbReference type="Proteomes" id="UP000482487">
    <property type="component" value="Unassembled WGS sequence"/>
</dbReference>
<dbReference type="NCBIfam" id="NF004189">
    <property type="entry name" value="PRK05644.1"/>
    <property type="match status" value="1"/>
</dbReference>
<keyword evidence="13" id="KW-1185">Reference proteome</keyword>